<dbReference type="GO" id="GO:0005886">
    <property type="term" value="C:plasma membrane"/>
    <property type="evidence" value="ECO:0007669"/>
    <property type="project" value="UniProtKB-SubCell"/>
</dbReference>
<comment type="similarity">
    <text evidence="2">Belongs to the major facilitator superfamily. Set transporter family.</text>
</comment>
<feature type="transmembrane region" description="Helical" evidence="9">
    <location>
        <begin position="63"/>
        <end position="79"/>
    </location>
</feature>
<dbReference type="RefSeq" id="WP_208992654.1">
    <property type="nucleotide sequence ID" value="NZ_CXWA01000002.1"/>
</dbReference>
<evidence type="ECO:0000313" key="11">
    <source>
        <dbReference type="EMBL" id="CTQ67177.1"/>
    </source>
</evidence>
<evidence type="ECO:0000256" key="4">
    <source>
        <dbReference type="ARBA" id="ARBA00022475"/>
    </source>
</evidence>
<evidence type="ECO:0000256" key="9">
    <source>
        <dbReference type="SAM" id="Phobius"/>
    </source>
</evidence>
<sequence length="381" mass="40986">MLLQFTKSLGASALIPLMSFFIVEGLGSKPWQVGLYTGLVMPLTLVANRWAGEQLDHGFLVKRLLLISICAFIVLTALLTQVSSLLMLVLLVAPLMGLANMGSGTIFTYGRIYAERNDLDVARINSWLRMTVSLAWMIGPAASFTLVAQYGFSVTFFCAFVVGLVFLVLAWLSIPADFRSNSKPKVKSKDEPVNWGLLIAGLTCLGFVVTNTLFVSAMPLFFVQETGLPGSTPGLSLSVKCLVEVFVIFGSVRLAERIGIRQVLVLASVLAATSMLLFTQVTELWHVIAVSVMEGVYYGLFAGVSISFVQSFAPDRPGRATAIYMNSLFLGGMIGSVSMGIIASATDFKTVLYVAACSSVVALIVLMATLRIQPGTAQETT</sequence>
<reference evidence="12" key="1">
    <citation type="submission" date="2015-07" db="EMBL/GenBank/DDBJ databases">
        <authorList>
            <person name="Rodrigo-Torres Lidia"/>
            <person name="Arahal R.David."/>
        </authorList>
    </citation>
    <scope>NUCLEOTIDE SEQUENCE [LARGE SCALE GENOMIC DNA]</scope>
    <source>
        <strain evidence="12">CECT 5096</strain>
    </source>
</reference>
<evidence type="ECO:0000256" key="6">
    <source>
        <dbReference type="ARBA" id="ARBA00022692"/>
    </source>
</evidence>
<dbReference type="SUPFAM" id="SSF103473">
    <property type="entry name" value="MFS general substrate transporter"/>
    <property type="match status" value="1"/>
</dbReference>
<name>A0A0M6Z7J1_9HYPH</name>
<evidence type="ECO:0000256" key="7">
    <source>
        <dbReference type="ARBA" id="ARBA00022989"/>
    </source>
</evidence>
<gene>
    <name evidence="11" type="primary">setA</name>
    <name evidence="11" type="ORF">LA5096_01360</name>
</gene>
<dbReference type="PROSITE" id="PS50850">
    <property type="entry name" value="MFS"/>
    <property type="match status" value="1"/>
</dbReference>
<feature type="transmembrane region" description="Helical" evidence="9">
    <location>
        <begin position="259"/>
        <end position="278"/>
    </location>
</feature>
<feature type="transmembrane region" description="Helical" evidence="9">
    <location>
        <begin position="154"/>
        <end position="174"/>
    </location>
</feature>
<dbReference type="InterPro" id="IPR020846">
    <property type="entry name" value="MFS_dom"/>
</dbReference>
<dbReference type="InterPro" id="IPR011701">
    <property type="entry name" value="MFS"/>
</dbReference>
<feature type="transmembrane region" description="Helical" evidence="9">
    <location>
        <begin position="284"/>
        <end position="309"/>
    </location>
</feature>
<dbReference type="Pfam" id="PF07690">
    <property type="entry name" value="MFS_1"/>
    <property type="match status" value="2"/>
</dbReference>
<keyword evidence="8 9" id="KW-0472">Membrane</keyword>
<dbReference type="Gene3D" id="1.20.1250.20">
    <property type="entry name" value="MFS general substrate transporter like domains"/>
    <property type="match status" value="2"/>
</dbReference>
<dbReference type="STRING" id="311410.LA5095_02504"/>
<dbReference type="InterPro" id="IPR036259">
    <property type="entry name" value="MFS_trans_sf"/>
</dbReference>
<feature type="transmembrane region" description="Helical" evidence="9">
    <location>
        <begin position="195"/>
        <end position="222"/>
    </location>
</feature>
<protein>
    <submittedName>
        <fullName evidence="11">Sugar efflux transporter A</fullName>
    </submittedName>
</protein>
<keyword evidence="3" id="KW-0813">Transport</keyword>
<keyword evidence="6 9" id="KW-0812">Transmembrane</keyword>
<keyword evidence="7 9" id="KW-1133">Transmembrane helix</keyword>
<evidence type="ECO:0000313" key="12">
    <source>
        <dbReference type="Proteomes" id="UP000049983"/>
    </source>
</evidence>
<dbReference type="GO" id="GO:0022857">
    <property type="term" value="F:transmembrane transporter activity"/>
    <property type="evidence" value="ECO:0007669"/>
    <property type="project" value="InterPro"/>
</dbReference>
<comment type="subcellular location">
    <subcellularLocation>
        <location evidence="1">Cell membrane</location>
        <topology evidence="1">Multi-pass membrane protein</topology>
    </subcellularLocation>
</comment>
<feature type="domain" description="Major facilitator superfamily (MFS) profile" evidence="10">
    <location>
        <begin position="196"/>
        <end position="381"/>
    </location>
</feature>
<feature type="transmembrane region" description="Helical" evidence="9">
    <location>
        <begin position="85"/>
        <end position="107"/>
    </location>
</feature>
<dbReference type="AlphaFoldDB" id="A0A0M6Z7J1"/>
<feature type="transmembrane region" description="Helical" evidence="9">
    <location>
        <begin position="33"/>
        <end position="51"/>
    </location>
</feature>
<feature type="transmembrane region" description="Helical" evidence="9">
    <location>
        <begin position="351"/>
        <end position="370"/>
    </location>
</feature>
<evidence type="ECO:0000259" key="10">
    <source>
        <dbReference type="PROSITE" id="PS50850"/>
    </source>
</evidence>
<dbReference type="PANTHER" id="PTHR23535:SF2">
    <property type="entry name" value="SUGAR EFFLUX TRANSPORTER A-RELATED"/>
    <property type="match status" value="1"/>
</dbReference>
<evidence type="ECO:0000256" key="8">
    <source>
        <dbReference type="ARBA" id="ARBA00023136"/>
    </source>
</evidence>
<dbReference type="EMBL" id="CXWC01000002">
    <property type="protein sequence ID" value="CTQ67177.1"/>
    <property type="molecule type" value="Genomic_DNA"/>
</dbReference>
<evidence type="ECO:0000256" key="5">
    <source>
        <dbReference type="ARBA" id="ARBA00022597"/>
    </source>
</evidence>
<evidence type="ECO:0000256" key="1">
    <source>
        <dbReference type="ARBA" id="ARBA00004651"/>
    </source>
</evidence>
<evidence type="ECO:0000256" key="2">
    <source>
        <dbReference type="ARBA" id="ARBA00006523"/>
    </source>
</evidence>
<dbReference type="GeneID" id="97668785"/>
<feature type="transmembrane region" description="Helical" evidence="9">
    <location>
        <begin position="127"/>
        <end position="148"/>
    </location>
</feature>
<keyword evidence="4" id="KW-1003">Cell membrane</keyword>
<evidence type="ECO:0000256" key="3">
    <source>
        <dbReference type="ARBA" id="ARBA00022448"/>
    </source>
</evidence>
<keyword evidence="12" id="KW-1185">Reference proteome</keyword>
<dbReference type="PANTHER" id="PTHR23535">
    <property type="entry name" value="SUGAR EFFLUX TRANSPORTER A-RELATED"/>
    <property type="match status" value="1"/>
</dbReference>
<keyword evidence="5" id="KW-0762">Sugar transport</keyword>
<dbReference type="Proteomes" id="UP000049983">
    <property type="component" value="Unassembled WGS sequence"/>
</dbReference>
<feature type="transmembrane region" description="Helical" evidence="9">
    <location>
        <begin position="234"/>
        <end position="252"/>
    </location>
</feature>
<organism evidence="11 12">
    <name type="scientific">Roseibium album</name>
    <dbReference type="NCBI Taxonomy" id="311410"/>
    <lineage>
        <taxon>Bacteria</taxon>
        <taxon>Pseudomonadati</taxon>
        <taxon>Pseudomonadota</taxon>
        <taxon>Alphaproteobacteria</taxon>
        <taxon>Hyphomicrobiales</taxon>
        <taxon>Stappiaceae</taxon>
        <taxon>Roseibium</taxon>
    </lineage>
</organism>
<proteinExistence type="inferred from homology"/>
<accession>A0A0M6Z7J1</accession>
<feature type="transmembrane region" description="Helical" evidence="9">
    <location>
        <begin position="321"/>
        <end position="345"/>
    </location>
</feature>